<accession>A0A2M7VIJ0</accession>
<name>A0A2M7VIJ0_9BACT</name>
<gene>
    <name evidence="1" type="ORF">COX74_01610</name>
</gene>
<reference evidence="2" key="1">
    <citation type="submission" date="2017-09" db="EMBL/GenBank/DDBJ databases">
        <title>Depth-based differentiation of microbial function through sediment-hosted aquifers and enrichment of novel symbionts in the deep terrestrial subsurface.</title>
        <authorList>
            <person name="Probst A.J."/>
            <person name="Ladd B."/>
            <person name="Jarett J.K."/>
            <person name="Geller-Mcgrath D.E."/>
            <person name="Sieber C.M.K."/>
            <person name="Emerson J.B."/>
            <person name="Anantharaman K."/>
            <person name="Thomas B.C."/>
            <person name="Malmstrom R."/>
            <person name="Stieglmeier M."/>
            <person name="Klingl A."/>
            <person name="Woyke T."/>
            <person name="Ryan C.M."/>
            <person name="Banfield J.F."/>
        </authorList>
    </citation>
    <scope>NUCLEOTIDE SEQUENCE [LARGE SCALE GENOMIC DNA]</scope>
</reference>
<evidence type="ECO:0000313" key="1">
    <source>
        <dbReference type="EMBL" id="PJA01648.1"/>
    </source>
</evidence>
<comment type="caution">
    <text evidence="1">The sequence shown here is derived from an EMBL/GenBank/DDBJ whole genome shotgun (WGS) entry which is preliminary data.</text>
</comment>
<organism evidence="1 2">
    <name type="scientific">bacterium (Candidatus Gribaldobacteria) CG_4_10_14_0_2_um_filter_41_16</name>
    <dbReference type="NCBI Taxonomy" id="2014265"/>
    <lineage>
        <taxon>Bacteria</taxon>
        <taxon>Candidatus Gribaldobacteria</taxon>
    </lineage>
</organism>
<dbReference type="EMBL" id="PFPR01000037">
    <property type="protein sequence ID" value="PJA01648.1"/>
    <property type="molecule type" value="Genomic_DNA"/>
</dbReference>
<dbReference type="Proteomes" id="UP000229364">
    <property type="component" value="Unassembled WGS sequence"/>
</dbReference>
<sequence>MTKQEIEKEKQLVISQIKKYAPPLGRFFELDVKLKDFPKELYNFEADKEHLKRQDILKKIISRKIEKLFGHNYKEDLNINLEGKLAFNIADHHQVLNHPVLISSNFISGADKIFSGRKENATIIISSGDVPPNNYFSKNGFTFHDKRVPIFSNSEREYCSYYIPKRDFDFIAKAKAADKWKEFSKAEKDFLMVEFEKIKNLDFSRCENYLDQITIIIKNTWPYLFEKKLRPNLFELIYITQEEIVTEALIEILKEDNIISRCLFNKEFRQSVLDNFRGIVVTWKESKEKGTHFFWRKYPGRPQSLRLYMVGEKLMTKDERFKELAVPLEREAIIDLLKKKEIYPSLFMIFGVLNFYAGVKPLVGYGSVTYLEFMKQAWVKTLGQFNHEDEIKLIKKIETDGLIAGLPIFFKRINNKIKTLYAYDIFYEGGMSEEYIKTVLNMQFREFLGVVVFDMYDYYGPKYIPQGERIKVKANFDDLATAQFNWL</sequence>
<proteinExistence type="predicted"/>
<protein>
    <submittedName>
        <fullName evidence="1">Uncharacterized protein</fullName>
    </submittedName>
</protein>
<dbReference type="AlphaFoldDB" id="A0A2M7VIJ0"/>
<evidence type="ECO:0000313" key="2">
    <source>
        <dbReference type="Proteomes" id="UP000229364"/>
    </source>
</evidence>